<dbReference type="InterPro" id="IPR034110">
    <property type="entry name" value="LSMD1_Sm"/>
</dbReference>
<dbReference type="Pfam" id="PF01423">
    <property type="entry name" value="LSM"/>
    <property type="match status" value="1"/>
</dbReference>
<dbReference type="AlphaFoldDB" id="A0A8J5X1Q4"/>
<dbReference type="SUPFAM" id="SSF50182">
    <property type="entry name" value="Sm-like ribonucleoproteins"/>
    <property type="match status" value="1"/>
</dbReference>
<dbReference type="InterPro" id="IPR001163">
    <property type="entry name" value="Sm_dom_euk/arc"/>
</dbReference>
<evidence type="ECO:0000259" key="1">
    <source>
        <dbReference type="SMART" id="SM00651"/>
    </source>
</evidence>
<dbReference type="Proteomes" id="UP000751190">
    <property type="component" value="Unassembled WGS sequence"/>
</dbReference>
<evidence type="ECO:0000313" key="2">
    <source>
        <dbReference type="EMBL" id="KAG8458531.1"/>
    </source>
</evidence>
<dbReference type="SMART" id="SM00651">
    <property type="entry name" value="Sm"/>
    <property type="match status" value="1"/>
</dbReference>
<dbReference type="OMA" id="MDGAREC"/>
<dbReference type="GO" id="GO:0031417">
    <property type="term" value="C:NatC complex"/>
    <property type="evidence" value="ECO:0007669"/>
    <property type="project" value="InterPro"/>
</dbReference>
<sequence>MADALELVRSSLDGTICVGLSDGRILTGTFLCLDKQKNVLMRDTKETRLETDQAERHIGLVLVPFQHVKSCHALRMRN</sequence>
<accession>A0A8J5X1Q4</accession>
<protein>
    <recommendedName>
        <fullName evidence="1">Sm domain-containing protein</fullName>
    </recommendedName>
</protein>
<dbReference type="Gene3D" id="2.30.30.100">
    <property type="match status" value="1"/>
</dbReference>
<dbReference type="CDD" id="cd06168">
    <property type="entry name" value="LSMD1"/>
    <property type="match status" value="1"/>
</dbReference>
<organism evidence="2 3">
    <name type="scientific">Diacronema lutheri</name>
    <name type="common">Unicellular marine alga</name>
    <name type="synonym">Monochrysis lutheri</name>
    <dbReference type="NCBI Taxonomy" id="2081491"/>
    <lineage>
        <taxon>Eukaryota</taxon>
        <taxon>Haptista</taxon>
        <taxon>Haptophyta</taxon>
        <taxon>Pavlovophyceae</taxon>
        <taxon>Pavlovales</taxon>
        <taxon>Pavlovaceae</taxon>
        <taxon>Diacronema</taxon>
    </lineage>
</organism>
<keyword evidence="3" id="KW-1185">Reference proteome</keyword>
<dbReference type="InterPro" id="IPR050914">
    <property type="entry name" value="snRNP_SmB/NAA38-like"/>
</dbReference>
<dbReference type="PANTHER" id="PTHR10701:SF5">
    <property type="entry name" value="N-ALPHA-ACETYLTRANSFERASE 38, NATC AUXILIARY SUBUNIT"/>
    <property type="match status" value="1"/>
</dbReference>
<proteinExistence type="predicted"/>
<comment type="caution">
    <text evidence="2">The sequence shown here is derived from an EMBL/GenBank/DDBJ whole genome shotgun (WGS) entry which is preliminary data.</text>
</comment>
<dbReference type="InterPro" id="IPR010920">
    <property type="entry name" value="LSM_dom_sf"/>
</dbReference>
<dbReference type="PANTHER" id="PTHR10701">
    <property type="entry name" value="SMALL NUCLEAR RIBONUCLEOPROTEIN-ASSOCIATED PROTEIN B AND N"/>
    <property type="match status" value="1"/>
</dbReference>
<name>A0A8J5X1Q4_DIALT</name>
<reference evidence="2" key="1">
    <citation type="submission" date="2021-05" db="EMBL/GenBank/DDBJ databases">
        <title>The genome of the haptophyte Pavlova lutheri (Diacronema luteri, Pavlovales) - a model for lipid biosynthesis in eukaryotic algae.</title>
        <authorList>
            <person name="Hulatt C.J."/>
            <person name="Posewitz M.C."/>
        </authorList>
    </citation>
    <scope>NUCLEOTIDE SEQUENCE</scope>
    <source>
        <strain evidence="2">NIVA-4/92</strain>
    </source>
</reference>
<dbReference type="OrthoDB" id="368909at2759"/>
<dbReference type="EMBL" id="JAGTXO010000050">
    <property type="protein sequence ID" value="KAG8458531.1"/>
    <property type="molecule type" value="Genomic_DNA"/>
</dbReference>
<feature type="domain" description="Sm" evidence="1">
    <location>
        <begin position="6"/>
        <end position="73"/>
    </location>
</feature>
<evidence type="ECO:0000313" key="3">
    <source>
        <dbReference type="Proteomes" id="UP000751190"/>
    </source>
</evidence>
<gene>
    <name evidence="2" type="ORF">KFE25_003066</name>
</gene>